<accession>A0ABS6TDL9</accession>
<protein>
    <submittedName>
        <fullName evidence="1">Uncharacterized protein</fullName>
    </submittedName>
</protein>
<proteinExistence type="predicted"/>
<dbReference type="RefSeq" id="WP_218326052.1">
    <property type="nucleotide sequence ID" value="NZ_JAHUZB010000003.1"/>
</dbReference>
<dbReference type="Proteomes" id="UP000774130">
    <property type="component" value="Unassembled WGS sequence"/>
</dbReference>
<gene>
    <name evidence="1" type="ORF">KUA55_10045</name>
</gene>
<keyword evidence="2" id="KW-1185">Reference proteome</keyword>
<sequence length="77" mass="9010">MIYQTVTWKVFDDPQQSMSHDEIIHFIDVDSQQAAEMNIITKSSDYNEVLEHIFSDEKASDNIKFFNSEGEYFAARL</sequence>
<evidence type="ECO:0000313" key="2">
    <source>
        <dbReference type="Proteomes" id="UP000774130"/>
    </source>
</evidence>
<organism evidence="1 2">
    <name type="scientific">Enterococcus alishanensis</name>
    <dbReference type="NCBI Taxonomy" id="1303817"/>
    <lineage>
        <taxon>Bacteria</taxon>
        <taxon>Bacillati</taxon>
        <taxon>Bacillota</taxon>
        <taxon>Bacilli</taxon>
        <taxon>Lactobacillales</taxon>
        <taxon>Enterococcaceae</taxon>
        <taxon>Enterococcus</taxon>
    </lineage>
</organism>
<dbReference type="EMBL" id="JAHUZB010000003">
    <property type="protein sequence ID" value="MBV7391024.1"/>
    <property type="molecule type" value="Genomic_DNA"/>
</dbReference>
<comment type="caution">
    <text evidence="1">The sequence shown here is derived from an EMBL/GenBank/DDBJ whole genome shotgun (WGS) entry which is preliminary data.</text>
</comment>
<reference evidence="1 2" key="1">
    <citation type="submission" date="2021-06" db="EMBL/GenBank/DDBJ databases">
        <title>Enterococcus alishanensis sp. nov., a novel lactic acid bacterium isolated from fresh coffee beans.</title>
        <authorList>
            <person name="Chen Y.-S."/>
        </authorList>
    </citation>
    <scope>NUCLEOTIDE SEQUENCE [LARGE SCALE GENOMIC DNA]</scope>
    <source>
        <strain evidence="1 2">ALS3</strain>
    </source>
</reference>
<name>A0ABS6TDL9_9ENTE</name>
<evidence type="ECO:0000313" key="1">
    <source>
        <dbReference type="EMBL" id="MBV7391024.1"/>
    </source>
</evidence>